<evidence type="ECO:0000313" key="1">
    <source>
        <dbReference type="EMBL" id="SHF17689.1"/>
    </source>
</evidence>
<reference evidence="2" key="1">
    <citation type="submission" date="2016-11" db="EMBL/GenBank/DDBJ databases">
        <authorList>
            <person name="Varghese N."/>
            <person name="Submissions S."/>
        </authorList>
    </citation>
    <scope>NUCLEOTIDE SEQUENCE [LARGE SCALE GENOMIC DNA]</scope>
    <source>
        <strain evidence="2">YR203</strain>
    </source>
</reference>
<proteinExistence type="predicted"/>
<gene>
    <name evidence="1" type="ORF">SAMN02787073_1604</name>
</gene>
<dbReference type="Proteomes" id="UP000184108">
    <property type="component" value="Unassembled WGS sequence"/>
</dbReference>
<protein>
    <submittedName>
        <fullName evidence="1">Uncharacterized protein</fullName>
    </submittedName>
</protein>
<dbReference type="InterPro" id="IPR011050">
    <property type="entry name" value="Pectin_lyase_fold/virulence"/>
</dbReference>
<organism evidence="1 2">
    <name type="scientific">Chryseobacterium vrystaatense</name>
    <dbReference type="NCBI Taxonomy" id="307480"/>
    <lineage>
        <taxon>Bacteria</taxon>
        <taxon>Pseudomonadati</taxon>
        <taxon>Bacteroidota</taxon>
        <taxon>Flavobacteriia</taxon>
        <taxon>Flavobacteriales</taxon>
        <taxon>Weeksellaceae</taxon>
        <taxon>Chryseobacterium group</taxon>
        <taxon>Chryseobacterium</taxon>
    </lineage>
</organism>
<dbReference type="EMBL" id="FQVE01000002">
    <property type="protein sequence ID" value="SHF17689.1"/>
    <property type="molecule type" value="Genomic_DNA"/>
</dbReference>
<name>A0A1M4ZI20_9FLAO</name>
<sequence>MKPEELRIGNLVQTPKTNQNIPVTIINKHVGVCVNDGFVWQGFEEIQPIELNEGWLLKFGFEREDLGLVSAQFNIGLNPVTQDHLFYLIWFKDYKNAYELKGFPFYRNGHFTLKYVHQLQNLYFALTGEELTVNESKDKIGFLGVVNESGTINSTDNLTIKGSKIKNCSFIGFNAGQDMMEGENVTIIGDDIRNASLTQDNVLIINPGNNLVIIGETLFGEKINVKEVCGKYLHLHHLTSR</sequence>
<dbReference type="SUPFAM" id="SSF51126">
    <property type="entry name" value="Pectin lyase-like"/>
    <property type="match status" value="1"/>
</dbReference>
<accession>A0A1M4ZI20</accession>
<evidence type="ECO:0000313" key="2">
    <source>
        <dbReference type="Proteomes" id="UP000184108"/>
    </source>
</evidence>
<dbReference type="RefSeq" id="WP_073172486.1">
    <property type="nucleotide sequence ID" value="NZ_FQVE01000002.1"/>
</dbReference>
<dbReference type="AlphaFoldDB" id="A0A1M4ZI20"/>